<dbReference type="EMBL" id="CP097508">
    <property type="protein sequence ID" value="URE10017.1"/>
    <property type="molecule type" value="Genomic_DNA"/>
</dbReference>
<keyword evidence="2" id="KW-1185">Reference proteome</keyword>
<gene>
    <name evidence="1" type="ORF">MUK42_34929</name>
</gene>
<dbReference type="Proteomes" id="UP001055439">
    <property type="component" value="Chromosome 6"/>
</dbReference>
<sequence length="82" mass="9282">MDDLMSGLKALESRLGYILHRCLKKPLEWSLLNKRQWMRETKRGWEGARRLAGGSPALILISGFDLKAGVELPVNLNASEKF</sequence>
<dbReference type="EMBL" id="CP097508">
    <property type="protein sequence ID" value="URE10016.1"/>
    <property type="molecule type" value="Genomic_DNA"/>
</dbReference>
<organism evidence="1 2">
    <name type="scientific">Musa troglodytarum</name>
    <name type="common">fe'i banana</name>
    <dbReference type="NCBI Taxonomy" id="320322"/>
    <lineage>
        <taxon>Eukaryota</taxon>
        <taxon>Viridiplantae</taxon>
        <taxon>Streptophyta</taxon>
        <taxon>Embryophyta</taxon>
        <taxon>Tracheophyta</taxon>
        <taxon>Spermatophyta</taxon>
        <taxon>Magnoliopsida</taxon>
        <taxon>Liliopsida</taxon>
        <taxon>Zingiberales</taxon>
        <taxon>Musaceae</taxon>
        <taxon>Musa</taxon>
    </lineage>
</organism>
<protein>
    <submittedName>
        <fullName evidence="1">Uncharacterized protein</fullName>
    </submittedName>
</protein>
<evidence type="ECO:0000313" key="2">
    <source>
        <dbReference type="Proteomes" id="UP001055439"/>
    </source>
</evidence>
<accession>A0A9E7GCZ1</accession>
<name>A0A9E7GCZ1_9LILI</name>
<reference evidence="1" key="1">
    <citation type="submission" date="2022-05" db="EMBL/GenBank/DDBJ databases">
        <title>The Musa troglodytarum L. genome provides insights into the mechanism of non-climacteric behaviour and enrichment of carotenoids.</title>
        <authorList>
            <person name="Wang J."/>
        </authorList>
    </citation>
    <scope>NUCLEOTIDE SEQUENCE</scope>
    <source>
        <tissue evidence="1">Leaf</tissue>
    </source>
</reference>
<proteinExistence type="predicted"/>
<evidence type="ECO:0000313" key="1">
    <source>
        <dbReference type="EMBL" id="URE10017.1"/>
    </source>
</evidence>
<dbReference type="AlphaFoldDB" id="A0A9E7GCZ1"/>